<keyword evidence="2" id="KW-0521">NADP</keyword>
<evidence type="ECO:0000313" key="7">
    <source>
        <dbReference type="Proteomes" id="UP000683360"/>
    </source>
</evidence>
<dbReference type="Pfam" id="PF00106">
    <property type="entry name" value="adh_short"/>
    <property type="match status" value="1"/>
</dbReference>
<dbReference type="InterPro" id="IPR002347">
    <property type="entry name" value="SDR_fam"/>
</dbReference>
<accession>A0A8S3QZL8</accession>
<dbReference type="SUPFAM" id="SSF51735">
    <property type="entry name" value="NAD(P)-binding Rossmann-fold domains"/>
    <property type="match status" value="1"/>
</dbReference>
<reference evidence="6" key="1">
    <citation type="submission" date="2021-03" db="EMBL/GenBank/DDBJ databases">
        <authorList>
            <person name="Bekaert M."/>
        </authorList>
    </citation>
    <scope>NUCLEOTIDE SEQUENCE</scope>
</reference>
<dbReference type="GO" id="GO:0050221">
    <property type="term" value="F:prostaglandin E2 9-reductase activity"/>
    <property type="evidence" value="ECO:0007669"/>
    <property type="project" value="UniProtKB-EC"/>
</dbReference>
<dbReference type="EC" id="1.1.1.184" evidence="6"/>
<feature type="region of interest" description="Disordered" evidence="5">
    <location>
        <begin position="1"/>
        <end position="67"/>
    </location>
</feature>
<keyword evidence="3 6" id="KW-0560">Oxidoreductase</keyword>
<name>A0A8S3QZL8_MYTED</name>
<comment type="caution">
    <text evidence="6">The sequence shown here is derived from an EMBL/GenBank/DDBJ whole genome shotgun (WGS) entry which is preliminary data.</text>
</comment>
<evidence type="ECO:0000256" key="5">
    <source>
        <dbReference type="SAM" id="MobiDB-lite"/>
    </source>
</evidence>
<evidence type="ECO:0000256" key="2">
    <source>
        <dbReference type="ARBA" id="ARBA00022857"/>
    </source>
</evidence>
<protein>
    <submittedName>
        <fullName evidence="6">CBR1</fullName>
        <ecNumber evidence="6">1.1.1.184</ecNumber>
        <ecNumber evidence="6">1.1.1.189</ecNumber>
        <ecNumber evidence="6">1.1.1.197</ecNumber>
    </submittedName>
</protein>
<evidence type="ECO:0000313" key="6">
    <source>
        <dbReference type="EMBL" id="CAG2202585.1"/>
    </source>
</evidence>
<dbReference type="Gene3D" id="3.40.50.720">
    <property type="entry name" value="NAD(P)-binding Rossmann-like Domain"/>
    <property type="match status" value="1"/>
</dbReference>
<dbReference type="PRINTS" id="PR00081">
    <property type="entry name" value="GDHRDH"/>
</dbReference>
<dbReference type="Proteomes" id="UP000683360">
    <property type="component" value="Unassembled WGS sequence"/>
</dbReference>
<dbReference type="InterPro" id="IPR036291">
    <property type="entry name" value="NAD(P)-bd_dom_sf"/>
</dbReference>
<proteinExistence type="inferred from homology"/>
<gene>
    <name evidence="6" type="ORF">MEDL_17134</name>
</gene>
<dbReference type="PANTHER" id="PTHR43963">
    <property type="entry name" value="CARBONYL REDUCTASE 1-RELATED"/>
    <property type="match status" value="1"/>
</dbReference>
<evidence type="ECO:0000256" key="1">
    <source>
        <dbReference type="ARBA" id="ARBA00006484"/>
    </source>
</evidence>
<dbReference type="PANTHER" id="PTHR43963:SF6">
    <property type="entry name" value="CHAIN DEHYDROGENASE FAMILY PROTEIN, PUTATIVE (AFU_ORTHOLOGUE AFUA_3G15350)-RELATED"/>
    <property type="match status" value="1"/>
</dbReference>
<dbReference type="GO" id="GO:0047021">
    <property type="term" value="F:15-hydroxyprostaglandin dehydrogenase (NADP+) activity"/>
    <property type="evidence" value="ECO:0007669"/>
    <property type="project" value="UniProtKB-EC"/>
</dbReference>
<sequence>MKSLYKRDRKESDTRDMKSLYKRDRKESDTRDMKSLYKRDRKESDTRDMKSLYKRDRKESDTRDMKSLTDDRMRKVAVVTGANRGIGLAIVRQLCKQFSGDVYLTSRMSDNGKKAIERLKQEGLNPIFHELDVSQPDSIRMFEEFIIERYGGIDILINNAGVSFGKDKVPVFRQAQLCYEVDFMGTLNMCKIFLPLIRPHGRIVNLTNSYIGKKSALGEHAQNKLDVSTMSLSDLWLVMDFYIKASKTGTHANGGWPESPKQMTKTLIVAMTKILSRDLKGDPRKNILINACCPGWTDTDGSVEFRDGVCKDTVLQSADQAASGVVWVASIRPGQSSPNGEVVQKKEIISCDF</sequence>
<evidence type="ECO:0000256" key="4">
    <source>
        <dbReference type="RuleBase" id="RU000363"/>
    </source>
</evidence>
<dbReference type="EC" id="1.1.1.189" evidence="6"/>
<dbReference type="EMBL" id="CAJPWZ010000892">
    <property type="protein sequence ID" value="CAG2202585.1"/>
    <property type="molecule type" value="Genomic_DNA"/>
</dbReference>
<dbReference type="AlphaFoldDB" id="A0A8S3QZL8"/>
<evidence type="ECO:0000256" key="3">
    <source>
        <dbReference type="ARBA" id="ARBA00023002"/>
    </source>
</evidence>
<comment type="similarity">
    <text evidence="1 4">Belongs to the short-chain dehydrogenases/reductases (SDR) family.</text>
</comment>
<dbReference type="PRINTS" id="PR00080">
    <property type="entry name" value="SDRFAMILY"/>
</dbReference>
<dbReference type="OrthoDB" id="7289984at2759"/>
<dbReference type="EC" id="1.1.1.197" evidence="6"/>
<organism evidence="6 7">
    <name type="scientific">Mytilus edulis</name>
    <name type="common">Blue mussel</name>
    <dbReference type="NCBI Taxonomy" id="6550"/>
    <lineage>
        <taxon>Eukaryota</taxon>
        <taxon>Metazoa</taxon>
        <taxon>Spiralia</taxon>
        <taxon>Lophotrochozoa</taxon>
        <taxon>Mollusca</taxon>
        <taxon>Bivalvia</taxon>
        <taxon>Autobranchia</taxon>
        <taxon>Pteriomorphia</taxon>
        <taxon>Mytilida</taxon>
        <taxon>Mytiloidea</taxon>
        <taxon>Mytilidae</taxon>
        <taxon>Mytilinae</taxon>
        <taxon>Mytilus</taxon>
    </lineage>
</organism>
<dbReference type="GO" id="GO:0004090">
    <property type="term" value="F:carbonyl reductase (NADPH) activity"/>
    <property type="evidence" value="ECO:0007669"/>
    <property type="project" value="UniProtKB-EC"/>
</dbReference>
<keyword evidence="7" id="KW-1185">Reference proteome</keyword>